<dbReference type="PANTHER" id="PTHR30363">
    <property type="entry name" value="HTH-TYPE TRANSCRIPTIONAL REGULATOR SRLR-RELATED"/>
    <property type="match status" value="1"/>
</dbReference>
<sequence>MPDKNHGPAEREVIILQRLKEHGYVTVSDLSERLDVSEVTVRKDLQKLESRNLLHRTYGGANVRDPYVRDRPLDEKVTQFTEEKRRIGKAAANLVAARDSIILASGTTMTQVARHLRDKSELTVITSAMNVALEVAHLQDVEVLMLGGMVRRTSKSVVGPYAQEMMKEYACDKLFLGVDGFDLDHGLTTANAPEAHLNQYMIRAAQRVIIVTDSSKFGRRSLRRICGLDAVHRVITDASVDDHIVSHLKEQGLYVDVV</sequence>
<evidence type="ECO:0000259" key="4">
    <source>
        <dbReference type="PROSITE" id="PS51000"/>
    </source>
</evidence>
<dbReference type="InterPro" id="IPR037171">
    <property type="entry name" value="NagB/RpiA_transferase-like"/>
</dbReference>
<dbReference type="PROSITE" id="PS00894">
    <property type="entry name" value="HTH_DEOR_1"/>
    <property type="match status" value="1"/>
</dbReference>
<dbReference type="Gene3D" id="3.40.50.1360">
    <property type="match status" value="1"/>
</dbReference>
<dbReference type="SMART" id="SM00420">
    <property type="entry name" value="HTH_DEOR"/>
    <property type="match status" value="1"/>
</dbReference>
<dbReference type="PROSITE" id="PS51000">
    <property type="entry name" value="HTH_DEOR_2"/>
    <property type="match status" value="1"/>
</dbReference>
<dbReference type="Pfam" id="PF00455">
    <property type="entry name" value="DeoRC"/>
    <property type="match status" value="1"/>
</dbReference>
<proteinExistence type="predicted"/>
<dbReference type="OrthoDB" id="9797223at2"/>
<dbReference type="RefSeq" id="WP_098061525.1">
    <property type="nucleotide sequence ID" value="NZ_PDEP01000003.1"/>
</dbReference>
<dbReference type="InterPro" id="IPR018356">
    <property type="entry name" value="Tscrpt_reg_HTH_DeoR_CS"/>
</dbReference>
<keyword evidence="2" id="KW-0238">DNA-binding</keyword>
<dbReference type="Pfam" id="PF08220">
    <property type="entry name" value="HTH_DeoR"/>
    <property type="match status" value="1"/>
</dbReference>
<name>A0A2H3NZQ7_9BACT</name>
<dbReference type="InterPro" id="IPR014036">
    <property type="entry name" value="DeoR-like_C"/>
</dbReference>
<evidence type="ECO:0000256" key="2">
    <source>
        <dbReference type="ARBA" id="ARBA00023125"/>
    </source>
</evidence>
<keyword evidence="6" id="KW-1185">Reference proteome</keyword>
<feature type="domain" description="HTH deoR-type" evidence="4">
    <location>
        <begin position="8"/>
        <end position="63"/>
    </location>
</feature>
<dbReference type="AlphaFoldDB" id="A0A2H3NZQ7"/>
<dbReference type="Proteomes" id="UP000221024">
    <property type="component" value="Unassembled WGS sequence"/>
</dbReference>
<dbReference type="InterPro" id="IPR036388">
    <property type="entry name" value="WH-like_DNA-bd_sf"/>
</dbReference>
<dbReference type="InterPro" id="IPR050313">
    <property type="entry name" value="Carb_Metab_HTH_regulators"/>
</dbReference>
<organism evidence="5 6">
    <name type="scientific">Longimonas halophila</name>
    <dbReference type="NCBI Taxonomy" id="1469170"/>
    <lineage>
        <taxon>Bacteria</taxon>
        <taxon>Pseudomonadati</taxon>
        <taxon>Rhodothermota</taxon>
        <taxon>Rhodothermia</taxon>
        <taxon>Rhodothermales</taxon>
        <taxon>Salisaetaceae</taxon>
        <taxon>Longimonas</taxon>
    </lineage>
</organism>
<dbReference type="SUPFAM" id="SSF46785">
    <property type="entry name" value="Winged helix' DNA-binding domain"/>
    <property type="match status" value="1"/>
</dbReference>
<reference evidence="5 6" key="1">
    <citation type="submission" date="2017-10" db="EMBL/GenBank/DDBJ databases">
        <title>Draft genome of Longimonas halophila.</title>
        <authorList>
            <person name="Goh K.M."/>
            <person name="Shamsir M.S."/>
            <person name="Lim S.W."/>
        </authorList>
    </citation>
    <scope>NUCLEOTIDE SEQUENCE [LARGE SCALE GENOMIC DNA]</scope>
    <source>
        <strain evidence="5 6">KCTC 42399</strain>
    </source>
</reference>
<keyword evidence="3" id="KW-0804">Transcription</keyword>
<protein>
    <submittedName>
        <fullName evidence="5">Transcriptional regulator</fullName>
    </submittedName>
</protein>
<dbReference type="PANTHER" id="PTHR30363:SF44">
    <property type="entry name" value="AGA OPERON TRANSCRIPTIONAL REPRESSOR-RELATED"/>
    <property type="match status" value="1"/>
</dbReference>
<evidence type="ECO:0000313" key="5">
    <source>
        <dbReference type="EMBL" id="PEN08483.1"/>
    </source>
</evidence>
<dbReference type="SMART" id="SM01134">
    <property type="entry name" value="DeoRC"/>
    <property type="match status" value="1"/>
</dbReference>
<dbReference type="GO" id="GO:0003677">
    <property type="term" value="F:DNA binding"/>
    <property type="evidence" value="ECO:0007669"/>
    <property type="project" value="UniProtKB-KW"/>
</dbReference>
<evidence type="ECO:0000313" key="6">
    <source>
        <dbReference type="Proteomes" id="UP000221024"/>
    </source>
</evidence>
<dbReference type="PRINTS" id="PR00037">
    <property type="entry name" value="HTHLACR"/>
</dbReference>
<accession>A0A2H3NZQ7</accession>
<dbReference type="Gene3D" id="1.10.10.10">
    <property type="entry name" value="Winged helix-like DNA-binding domain superfamily/Winged helix DNA-binding domain"/>
    <property type="match status" value="1"/>
</dbReference>
<gene>
    <name evidence="5" type="ORF">CRI93_05080</name>
</gene>
<comment type="caution">
    <text evidence="5">The sequence shown here is derived from an EMBL/GenBank/DDBJ whole genome shotgun (WGS) entry which is preliminary data.</text>
</comment>
<dbReference type="SUPFAM" id="SSF100950">
    <property type="entry name" value="NagB/RpiA/CoA transferase-like"/>
    <property type="match status" value="1"/>
</dbReference>
<dbReference type="EMBL" id="PDEP01000003">
    <property type="protein sequence ID" value="PEN08483.1"/>
    <property type="molecule type" value="Genomic_DNA"/>
</dbReference>
<keyword evidence="1" id="KW-0805">Transcription regulation</keyword>
<dbReference type="InterPro" id="IPR001034">
    <property type="entry name" value="DeoR_HTH"/>
</dbReference>
<evidence type="ECO:0000256" key="1">
    <source>
        <dbReference type="ARBA" id="ARBA00023015"/>
    </source>
</evidence>
<evidence type="ECO:0000256" key="3">
    <source>
        <dbReference type="ARBA" id="ARBA00023163"/>
    </source>
</evidence>
<dbReference type="InterPro" id="IPR036390">
    <property type="entry name" value="WH_DNA-bd_sf"/>
</dbReference>
<dbReference type="GO" id="GO:0003700">
    <property type="term" value="F:DNA-binding transcription factor activity"/>
    <property type="evidence" value="ECO:0007669"/>
    <property type="project" value="InterPro"/>
</dbReference>